<proteinExistence type="predicted"/>
<evidence type="ECO:0000313" key="3">
    <source>
        <dbReference type="Proteomes" id="UP000826661"/>
    </source>
</evidence>
<gene>
    <name evidence="2" type="ORF">H0G86_012242</name>
</gene>
<reference evidence="2 3" key="1">
    <citation type="journal article" date="2021" name="BMC Genomics">
        <title>Telomere-to-telomere genome assembly of asparaginase-producing Trichoderma simmonsii.</title>
        <authorList>
            <person name="Chung D."/>
            <person name="Kwon Y.M."/>
            <person name="Yang Y."/>
        </authorList>
    </citation>
    <scope>NUCLEOTIDE SEQUENCE [LARGE SCALE GENOMIC DNA]</scope>
    <source>
        <strain evidence="2 3">GH-Sj1</strain>
    </source>
</reference>
<feature type="region of interest" description="Disordered" evidence="1">
    <location>
        <begin position="31"/>
        <end position="94"/>
    </location>
</feature>
<feature type="compositionally biased region" description="Polar residues" evidence="1">
    <location>
        <begin position="39"/>
        <end position="52"/>
    </location>
</feature>
<dbReference type="AlphaFoldDB" id="A0A8G0PLT5"/>
<organism evidence="2 3">
    <name type="scientific">Trichoderma simmonsii</name>
    <dbReference type="NCBI Taxonomy" id="1491479"/>
    <lineage>
        <taxon>Eukaryota</taxon>
        <taxon>Fungi</taxon>
        <taxon>Dikarya</taxon>
        <taxon>Ascomycota</taxon>
        <taxon>Pezizomycotina</taxon>
        <taxon>Sordariomycetes</taxon>
        <taxon>Hypocreomycetidae</taxon>
        <taxon>Hypocreales</taxon>
        <taxon>Hypocreaceae</taxon>
        <taxon>Trichoderma</taxon>
    </lineage>
</organism>
<accession>A0A8G0PLT5</accession>
<name>A0A8G0PLT5_9HYPO</name>
<protein>
    <submittedName>
        <fullName evidence="2">Uncharacterized protein</fullName>
    </submittedName>
</protein>
<feature type="compositionally biased region" description="Polar residues" evidence="1">
    <location>
        <begin position="85"/>
        <end position="94"/>
    </location>
</feature>
<evidence type="ECO:0000256" key="1">
    <source>
        <dbReference type="SAM" id="MobiDB-lite"/>
    </source>
</evidence>
<keyword evidence="3" id="KW-1185">Reference proteome</keyword>
<feature type="compositionally biased region" description="Basic and acidic residues" evidence="1">
    <location>
        <begin position="56"/>
        <end position="68"/>
    </location>
</feature>
<feature type="compositionally biased region" description="Acidic residues" evidence="1">
    <location>
        <begin position="69"/>
        <end position="80"/>
    </location>
</feature>
<dbReference type="Proteomes" id="UP000826661">
    <property type="component" value="Chromosome VII"/>
</dbReference>
<dbReference type="EMBL" id="CP075870">
    <property type="protein sequence ID" value="QYT05348.1"/>
    <property type="molecule type" value="Genomic_DNA"/>
</dbReference>
<evidence type="ECO:0000313" key="2">
    <source>
        <dbReference type="EMBL" id="QYT05348.1"/>
    </source>
</evidence>
<sequence>MEGDQSWPTHARGGITEDRCVGASKVILRVSHSKRNTSREGNLSVGSNQNGSAYEKLARMDEGLRVEPDGLDDDGDDTDSDESRSVSSQLRPRS</sequence>